<evidence type="ECO:0000256" key="3">
    <source>
        <dbReference type="ARBA" id="ARBA00023125"/>
    </source>
</evidence>
<name>A0ABZ2L5Z6_9BACT</name>
<dbReference type="Gene3D" id="3.40.190.290">
    <property type="match status" value="1"/>
</dbReference>
<gene>
    <name evidence="6" type="ORF">LVJ94_50960</name>
</gene>
<dbReference type="PROSITE" id="PS50931">
    <property type="entry name" value="HTH_LYSR"/>
    <property type="match status" value="1"/>
</dbReference>
<dbReference type="RefSeq" id="WP_394834848.1">
    <property type="nucleotide sequence ID" value="NZ_CP089929.1"/>
</dbReference>
<dbReference type="InterPro" id="IPR036390">
    <property type="entry name" value="WH_DNA-bd_sf"/>
</dbReference>
<keyword evidence="2" id="KW-0805">Transcription regulation</keyword>
<keyword evidence="3" id="KW-0238">DNA-binding</keyword>
<dbReference type="PANTHER" id="PTHR30126:SF40">
    <property type="entry name" value="HTH-TYPE TRANSCRIPTIONAL REGULATOR GLTR"/>
    <property type="match status" value="1"/>
</dbReference>
<reference evidence="6" key="1">
    <citation type="submission" date="2021-12" db="EMBL/GenBank/DDBJ databases">
        <title>Discovery of the Pendulisporaceae a myxobacterial family with distinct sporulation behavior and unique specialized metabolism.</title>
        <authorList>
            <person name="Garcia R."/>
            <person name="Popoff A."/>
            <person name="Bader C.D."/>
            <person name="Loehr J."/>
            <person name="Walesch S."/>
            <person name="Walt C."/>
            <person name="Boldt J."/>
            <person name="Bunk B."/>
            <person name="Haeckl F.J.F.P.J."/>
            <person name="Gunesch A.P."/>
            <person name="Birkelbach J."/>
            <person name="Nuebel U."/>
            <person name="Pietschmann T."/>
            <person name="Bach T."/>
            <person name="Mueller R."/>
        </authorList>
    </citation>
    <scope>NUCLEOTIDE SEQUENCE</scope>
    <source>
        <strain evidence="6">MSr11367</strain>
    </source>
</reference>
<dbReference type="InterPro" id="IPR036388">
    <property type="entry name" value="WH-like_DNA-bd_sf"/>
</dbReference>
<keyword evidence="7" id="KW-1185">Reference proteome</keyword>
<keyword evidence="4" id="KW-0804">Transcription</keyword>
<dbReference type="PANTHER" id="PTHR30126">
    <property type="entry name" value="HTH-TYPE TRANSCRIPTIONAL REGULATOR"/>
    <property type="match status" value="1"/>
</dbReference>
<dbReference type="SUPFAM" id="SSF53850">
    <property type="entry name" value="Periplasmic binding protein-like II"/>
    <property type="match status" value="1"/>
</dbReference>
<dbReference type="SUPFAM" id="SSF46785">
    <property type="entry name" value="Winged helix' DNA-binding domain"/>
    <property type="match status" value="1"/>
</dbReference>
<comment type="similarity">
    <text evidence="1">Belongs to the LysR transcriptional regulatory family.</text>
</comment>
<protein>
    <submittedName>
        <fullName evidence="6">LysR family transcriptional regulator</fullName>
    </submittedName>
</protein>
<dbReference type="InterPro" id="IPR000847">
    <property type="entry name" value="LysR_HTH_N"/>
</dbReference>
<dbReference type="Gene3D" id="3.40.190.10">
    <property type="entry name" value="Periplasmic binding protein-like II"/>
    <property type="match status" value="1"/>
</dbReference>
<accession>A0ABZ2L5Z6</accession>
<dbReference type="Proteomes" id="UP001374803">
    <property type="component" value="Chromosome"/>
</dbReference>
<evidence type="ECO:0000313" key="6">
    <source>
        <dbReference type="EMBL" id="WXB05206.1"/>
    </source>
</evidence>
<evidence type="ECO:0000256" key="1">
    <source>
        <dbReference type="ARBA" id="ARBA00009437"/>
    </source>
</evidence>
<dbReference type="Pfam" id="PF00126">
    <property type="entry name" value="HTH_1"/>
    <property type="match status" value="1"/>
</dbReference>
<organism evidence="6 7">
    <name type="scientific">Pendulispora rubella</name>
    <dbReference type="NCBI Taxonomy" id="2741070"/>
    <lineage>
        <taxon>Bacteria</taxon>
        <taxon>Pseudomonadati</taxon>
        <taxon>Myxococcota</taxon>
        <taxon>Myxococcia</taxon>
        <taxon>Myxococcales</taxon>
        <taxon>Sorangiineae</taxon>
        <taxon>Pendulisporaceae</taxon>
        <taxon>Pendulispora</taxon>
    </lineage>
</organism>
<dbReference type="InterPro" id="IPR005119">
    <property type="entry name" value="LysR_subst-bd"/>
</dbReference>
<evidence type="ECO:0000313" key="7">
    <source>
        <dbReference type="Proteomes" id="UP001374803"/>
    </source>
</evidence>
<sequence>MLPSATELKYFLEIAKTSNLSRAAVRLGITQPALTQAMKKLEASVGSKLLLRTRTGVQLTKAGERTAGRAAHLLEMWESVQAAAKADDTEVKGRYRLGCHPSVGAYMLPKFFNDLTAQAPGIEIQLAHDLSRRITEAVIDFRIDLAFVVNPVVHPDLVLKKLGTDVVTVFEVERGRYEHDLFGDPELLQTQYVLKKLGARSLQIRRFIGCPSLEVIRALVASGAGFGILPSRVARCGPGMRLCPVPAMPTFHDEIYLIYRNEVLASRAGKALVGIASAALTG</sequence>
<proteinExistence type="inferred from homology"/>
<evidence type="ECO:0000259" key="5">
    <source>
        <dbReference type="PROSITE" id="PS50931"/>
    </source>
</evidence>
<evidence type="ECO:0000256" key="2">
    <source>
        <dbReference type="ARBA" id="ARBA00023015"/>
    </source>
</evidence>
<evidence type="ECO:0000256" key="4">
    <source>
        <dbReference type="ARBA" id="ARBA00023163"/>
    </source>
</evidence>
<dbReference type="Gene3D" id="1.10.10.10">
    <property type="entry name" value="Winged helix-like DNA-binding domain superfamily/Winged helix DNA-binding domain"/>
    <property type="match status" value="1"/>
</dbReference>
<dbReference type="Pfam" id="PF03466">
    <property type="entry name" value="LysR_substrate"/>
    <property type="match status" value="1"/>
</dbReference>
<dbReference type="EMBL" id="CP089983">
    <property type="protein sequence ID" value="WXB05206.1"/>
    <property type="molecule type" value="Genomic_DNA"/>
</dbReference>
<dbReference type="PRINTS" id="PR00039">
    <property type="entry name" value="HTHLYSR"/>
</dbReference>
<dbReference type="CDD" id="cd05466">
    <property type="entry name" value="PBP2_LTTR_substrate"/>
    <property type="match status" value="1"/>
</dbReference>
<feature type="domain" description="HTH lysR-type" evidence="5">
    <location>
        <begin position="3"/>
        <end position="60"/>
    </location>
</feature>